<dbReference type="PANTHER" id="PTHR47354:SF1">
    <property type="entry name" value="CARNITINE MONOOXYGENASE REDUCTASE SUBUNIT"/>
    <property type="match status" value="1"/>
</dbReference>
<dbReference type="InterPro" id="IPR017927">
    <property type="entry name" value="FAD-bd_FR_type"/>
</dbReference>
<dbReference type="CDD" id="cd06185">
    <property type="entry name" value="PDR_like"/>
    <property type="match status" value="1"/>
</dbReference>
<evidence type="ECO:0000256" key="2">
    <source>
        <dbReference type="ARBA" id="ARBA00022630"/>
    </source>
</evidence>
<comment type="cofactor">
    <cofactor evidence="1">
        <name>FAD</name>
        <dbReference type="ChEBI" id="CHEBI:57692"/>
    </cofactor>
</comment>
<dbReference type="PROSITE" id="PS51384">
    <property type="entry name" value="FAD_FR"/>
    <property type="match status" value="1"/>
</dbReference>
<name>A0ABP7C403_9MICC</name>
<keyword evidence="3" id="KW-0001">2Fe-2S</keyword>
<keyword evidence="6" id="KW-0408">Iron</keyword>
<keyword evidence="2" id="KW-0285">Flavoprotein</keyword>
<protein>
    <submittedName>
        <fullName evidence="10">PDR/VanB family oxidoreductase</fullName>
    </submittedName>
</protein>
<dbReference type="Pfam" id="PF22290">
    <property type="entry name" value="DmmA-like_N"/>
    <property type="match status" value="1"/>
</dbReference>
<evidence type="ECO:0000256" key="7">
    <source>
        <dbReference type="ARBA" id="ARBA00023014"/>
    </source>
</evidence>
<dbReference type="InterPro" id="IPR012675">
    <property type="entry name" value="Beta-grasp_dom_sf"/>
</dbReference>
<dbReference type="SUPFAM" id="SSF52343">
    <property type="entry name" value="Ferredoxin reductase-like, C-terminal NADP-linked domain"/>
    <property type="match status" value="1"/>
</dbReference>
<dbReference type="Gene3D" id="2.40.30.10">
    <property type="entry name" value="Translation factors"/>
    <property type="match status" value="1"/>
</dbReference>
<feature type="domain" description="FAD-binding FR-type" evidence="9">
    <location>
        <begin position="19"/>
        <end position="119"/>
    </location>
</feature>
<dbReference type="PANTHER" id="PTHR47354">
    <property type="entry name" value="NADH OXIDOREDUCTASE HCR"/>
    <property type="match status" value="1"/>
</dbReference>
<proteinExistence type="predicted"/>
<dbReference type="InterPro" id="IPR050415">
    <property type="entry name" value="MRET"/>
</dbReference>
<evidence type="ECO:0000256" key="4">
    <source>
        <dbReference type="ARBA" id="ARBA00022723"/>
    </source>
</evidence>
<evidence type="ECO:0000256" key="5">
    <source>
        <dbReference type="ARBA" id="ARBA00023002"/>
    </source>
</evidence>
<evidence type="ECO:0000259" key="8">
    <source>
        <dbReference type="PROSITE" id="PS51085"/>
    </source>
</evidence>
<evidence type="ECO:0000313" key="11">
    <source>
        <dbReference type="Proteomes" id="UP001500752"/>
    </source>
</evidence>
<dbReference type="Gene3D" id="3.10.20.30">
    <property type="match status" value="1"/>
</dbReference>
<dbReference type="Gene3D" id="3.40.50.80">
    <property type="entry name" value="Nucleotide-binding domain of ferredoxin-NADP reductase (FNR) module"/>
    <property type="match status" value="1"/>
</dbReference>
<reference evidence="11" key="1">
    <citation type="journal article" date="2019" name="Int. J. Syst. Evol. Microbiol.">
        <title>The Global Catalogue of Microorganisms (GCM) 10K type strain sequencing project: providing services to taxonomists for standard genome sequencing and annotation.</title>
        <authorList>
            <consortium name="The Broad Institute Genomics Platform"/>
            <consortium name="The Broad Institute Genome Sequencing Center for Infectious Disease"/>
            <person name="Wu L."/>
            <person name="Ma J."/>
        </authorList>
    </citation>
    <scope>NUCLEOTIDE SEQUENCE [LARGE SCALE GENOMIC DNA]</scope>
    <source>
        <strain evidence="11">JCM 30742</strain>
    </source>
</reference>
<feature type="domain" description="2Fe-2S ferredoxin-type" evidence="8">
    <location>
        <begin position="248"/>
        <end position="333"/>
    </location>
</feature>
<evidence type="ECO:0000256" key="6">
    <source>
        <dbReference type="ARBA" id="ARBA00023004"/>
    </source>
</evidence>
<comment type="caution">
    <text evidence="10">The sequence shown here is derived from an EMBL/GenBank/DDBJ whole genome shotgun (WGS) entry which is preliminary data.</text>
</comment>
<keyword evidence="11" id="KW-1185">Reference proteome</keyword>
<keyword evidence="7" id="KW-0411">Iron-sulfur</keyword>
<dbReference type="RefSeq" id="WP_345149492.1">
    <property type="nucleotide sequence ID" value="NZ_BAABEO010000009.1"/>
</dbReference>
<dbReference type="PRINTS" id="PR00409">
    <property type="entry name" value="PHDIOXRDTASE"/>
</dbReference>
<evidence type="ECO:0000313" key="10">
    <source>
        <dbReference type="EMBL" id="GAA3676521.1"/>
    </source>
</evidence>
<dbReference type="InterPro" id="IPR001041">
    <property type="entry name" value="2Fe-2S_ferredoxin-type"/>
</dbReference>
<dbReference type="SUPFAM" id="SSF54292">
    <property type="entry name" value="2Fe-2S ferredoxin-like"/>
    <property type="match status" value="1"/>
</dbReference>
<keyword evidence="5" id="KW-0560">Oxidoreductase</keyword>
<evidence type="ECO:0000256" key="1">
    <source>
        <dbReference type="ARBA" id="ARBA00001974"/>
    </source>
</evidence>
<dbReference type="PROSITE" id="PS51085">
    <property type="entry name" value="2FE2S_FER_2"/>
    <property type="match status" value="1"/>
</dbReference>
<dbReference type="EMBL" id="BAABEO010000009">
    <property type="protein sequence ID" value="GAA3676521.1"/>
    <property type="molecule type" value="Genomic_DNA"/>
</dbReference>
<evidence type="ECO:0000256" key="3">
    <source>
        <dbReference type="ARBA" id="ARBA00022714"/>
    </source>
</evidence>
<dbReference type="InterPro" id="IPR054582">
    <property type="entry name" value="DmmA-like_N"/>
</dbReference>
<dbReference type="InterPro" id="IPR017938">
    <property type="entry name" value="Riboflavin_synthase-like_b-brl"/>
</dbReference>
<dbReference type="InterPro" id="IPR039261">
    <property type="entry name" value="FNR_nucleotide-bd"/>
</dbReference>
<evidence type="ECO:0000259" key="9">
    <source>
        <dbReference type="PROSITE" id="PS51384"/>
    </source>
</evidence>
<accession>A0ABP7C403</accession>
<organism evidence="10 11">
    <name type="scientific">Arthrobacter ginkgonis</name>
    <dbReference type="NCBI Taxonomy" id="1630594"/>
    <lineage>
        <taxon>Bacteria</taxon>
        <taxon>Bacillati</taxon>
        <taxon>Actinomycetota</taxon>
        <taxon>Actinomycetes</taxon>
        <taxon>Micrococcales</taxon>
        <taxon>Micrococcaceae</taxon>
        <taxon>Arthrobacter</taxon>
    </lineage>
</organism>
<dbReference type="SUPFAM" id="SSF63380">
    <property type="entry name" value="Riboflavin synthase domain-like"/>
    <property type="match status" value="1"/>
</dbReference>
<dbReference type="InterPro" id="IPR036010">
    <property type="entry name" value="2Fe-2S_ferredoxin-like_sf"/>
</dbReference>
<dbReference type="Pfam" id="PF00111">
    <property type="entry name" value="Fer2"/>
    <property type="match status" value="1"/>
</dbReference>
<dbReference type="CDD" id="cd00207">
    <property type="entry name" value="fer2"/>
    <property type="match status" value="1"/>
</dbReference>
<sequence>MSLAAAPAMAARPERLRGTSRLELVVARTALLAPGIRQVVLRDPASRRLPSHAPGSHIVLECGGRTNAYSLTGPGDAPDEYSISVLHRPDGRGGSSAVHRLLAGERVLASPPRSAFAPVATARRHLLIAGGIGITPMVSHLRAALDWDRPAELLYSYRPGGAAHLEEVRRLCSASPALALTEFSGRRAFREGLAQALRRQPLGTHLYACGPQGFMDLVLSEARAACWPESRLHLEAFGAAELAPGEPFTARLARSGRTLPVPSGTSLLEALEQAGHPVPNLCRQGVCGECVLPVKAGRPQHRDLFLAPAEKAANNAIMCCVSRSQDPELELDL</sequence>
<gene>
    <name evidence="10" type="ORF">GCM10023081_13540</name>
</gene>
<dbReference type="Proteomes" id="UP001500752">
    <property type="component" value="Unassembled WGS sequence"/>
</dbReference>
<keyword evidence="4" id="KW-0479">Metal-binding</keyword>